<organism evidence="2 3">
    <name type="scientific">Pseudomonas ekonensis</name>
    <dbReference type="NCBI Taxonomy" id="2842353"/>
    <lineage>
        <taxon>Bacteria</taxon>
        <taxon>Pseudomonadati</taxon>
        <taxon>Pseudomonadota</taxon>
        <taxon>Gammaproteobacteria</taxon>
        <taxon>Pseudomonadales</taxon>
        <taxon>Pseudomonadaceae</taxon>
        <taxon>Pseudomonas</taxon>
    </lineage>
</organism>
<accession>A0ABS6PCY3</accession>
<keyword evidence="2" id="KW-0646">Protease inhibitor</keyword>
<feature type="domain" description="Alkaline proteinase inhibitor/ Outer membrane lipoprotein Omp19" evidence="1">
    <location>
        <begin position="37"/>
        <end position="137"/>
    </location>
</feature>
<dbReference type="Pfam" id="PF02974">
    <property type="entry name" value="Inh"/>
    <property type="match status" value="1"/>
</dbReference>
<evidence type="ECO:0000313" key="3">
    <source>
        <dbReference type="Proteomes" id="UP000765224"/>
    </source>
</evidence>
<sequence length="142" mass="15283">MTRSAISRKAVAWLLPTLMMISGETPMASSLRLEDPSAFAGSWQATLSARSDAPDAQALQDKPSNTCRIELEPNQTLGKGADCLSAWLQDSAIGWFPDPDGLSITGKEGSRIQFFSRQRDGLYLSTLKSGLVITLVRAAAQP</sequence>
<reference evidence="2 3" key="1">
    <citation type="submission" date="2021-06" db="EMBL/GenBank/DDBJ databases">
        <title>Updating the genus Pseudomonas: Description of 43 new species and partition of the Pseudomonas putida group.</title>
        <authorList>
            <person name="Girard L."/>
            <person name="Lood C."/>
            <person name="Vandamme P."/>
            <person name="Rokni-Zadeh H."/>
            <person name="Van Noort V."/>
            <person name="Hofte M."/>
            <person name="Lavigne R."/>
            <person name="De Mot R."/>
        </authorList>
    </citation>
    <scope>NUCLEOTIDE SEQUENCE [LARGE SCALE GENOMIC DNA]</scope>
    <source>
        <strain evidence="2 3">COR58</strain>
    </source>
</reference>
<dbReference type="Proteomes" id="UP000765224">
    <property type="component" value="Unassembled WGS sequence"/>
</dbReference>
<dbReference type="RefSeq" id="WP_217891918.1">
    <property type="nucleotide sequence ID" value="NZ_JAHSTS010000001.1"/>
</dbReference>
<protein>
    <submittedName>
        <fullName evidence="2">Protease inhibitor Inh/omp19 family protein</fullName>
    </submittedName>
</protein>
<evidence type="ECO:0000313" key="2">
    <source>
        <dbReference type="EMBL" id="MBV4458324.1"/>
    </source>
</evidence>
<dbReference type="EMBL" id="JAHSTS010000001">
    <property type="protein sequence ID" value="MBV4458324.1"/>
    <property type="molecule type" value="Genomic_DNA"/>
</dbReference>
<proteinExistence type="predicted"/>
<dbReference type="GO" id="GO:0030414">
    <property type="term" value="F:peptidase inhibitor activity"/>
    <property type="evidence" value="ECO:0007669"/>
    <property type="project" value="UniProtKB-KW"/>
</dbReference>
<name>A0ABS6PCY3_9PSED</name>
<comment type="caution">
    <text evidence="2">The sequence shown here is derived from an EMBL/GenBank/DDBJ whole genome shotgun (WGS) entry which is preliminary data.</text>
</comment>
<dbReference type="InterPro" id="IPR021140">
    <property type="entry name" value="Inh/Omp19"/>
</dbReference>
<keyword evidence="3" id="KW-1185">Reference proteome</keyword>
<evidence type="ECO:0000259" key="1">
    <source>
        <dbReference type="Pfam" id="PF02974"/>
    </source>
</evidence>
<gene>
    <name evidence="2" type="ORF">KVG96_10215</name>
</gene>